<accession>A0A1A9V3K9</accession>
<evidence type="ECO:0000256" key="2">
    <source>
        <dbReference type="SAM" id="Phobius"/>
    </source>
</evidence>
<organism evidence="3 4">
    <name type="scientific">Glossina austeni</name>
    <name type="common">Savannah tsetse fly</name>
    <dbReference type="NCBI Taxonomy" id="7395"/>
    <lineage>
        <taxon>Eukaryota</taxon>
        <taxon>Metazoa</taxon>
        <taxon>Ecdysozoa</taxon>
        <taxon>Arthropoda</taxon>
        <taxon>Hexapoda</taxon>
        <taxon>Insecta</taxon>
        <taxon>Pterygota</taxon>
        <taxon>Neoptera</taxon>
        <taxon>Endopterygota</taxon>
        <taxon>Diptera</taxon>
        <taxon>Brachycera</taxon>
        <taxon>Muscomorpha</taxon>
        <taxon>Hippoboscoidea</taxon>
        <taxon>Glossinidae</taxon>
        <taxon>Glossina</taxon>
    </lineage>
</organism>
<keyword evidence="4" id="KW-1185">Reference proteome</keyword>
<dbReference type="EnsemblMetazoa" id="GAUT024614-RA">
    <property type="protein sequence ID" value="GAUT024614-PA"/>
    <property type="gene ID" value="GAUT024614"/>
</dbReference>
<reference evidence="3" key="1">
    <citation type="submission" date="2020-05" db="UniProtKB">
        <authorList>
            <consortium name="EnsemblMetazoa"/>
        </authorList>
    </citation>
    <scope>IDENTIFICATION</scope>
    <source>
        <strain evidence="3">TTRI</strain>
    </source>
</reference>
<feature type="region of interest" description="Disordered" evidence="1">
    <location>
        <begin position="185"/>
        <end position="246"/>
    </location>
</feature>
<feature type="transmembrane region" description="Helical" evidence="2">
    <location>
        <begin position="47"/>
        <end position="67"/>
    </location>
</feature>
<feature type="region of interest" description="Disordered" evidence="1">
    <location>
        <begin position="140"/>
        <end position="162"/>
    </location>
</feature>
<name>A0A1A9V3K9_GLOAU</name>
<proteinExistence type="predicted"/>
<evidence type="ECO:0000313" key="3">
    <source>
        <dbReference type="EnsemblMetazoa" id="GAUT024614-PA"/>
    </source>
</evidence>
<keyword evidence="2" id="KW-1133">Transmembrane helix</keyword>
<evidence type="ECO:0000256" key="1">
    <source>
        <dbReference type="SAM" id="MobiDB-lite"/>
    </source>
</evidence>
<protein>
    <submittedName>
        <fullName evidence="3">Uncharacterized protein</fullName>
    </submittedName>
</protein>
<keyword evidence="2" id="KW-0472">Membrane</keyword>
<keyword evidence="2" id="KW-0812">Transmembrane</keyword>
<dbReference type="AlphaFoldDB" id="A0A1A9V3K9"/>
<dbReference type="Proteomes" id="UP000078200">
    <property type="component" value="Unassembled WGS sequence"/>
</dbReference>
<evidence type="ECO:0000313" key="4">
    <source>
        <dbReference type="Proteomes" id="UP000078200"/>
    </source>
</evidence>
<feature type="compositionally biased region" description="Low complexity" evidence="1">
    <location>
        <begin position="206"/>
        <end position="216"/>
    </location>
</feature>
<dbReference type="VEuPathDB" id="VectorBase:GAUT024614"/>
<feature type="transmembrane region" description="Helical" evidence="2">
    <location>
        <begin position="79"/>
        <end position="97"/>
    </location>
</feature>
<sequence length="246" mass="27330">MQENPLANNPIELMCKNKIDCCKHSYIAAVVLALRRSLGIPYCQSSLQLISALAMLLLFKLILLLSFRTKLVGYQPESLKVYAAFSAIALKMFLIILQNTNNHHYFYGSESPIEWRKRTSFDMYYRCELFILISHQGSQEGHKREYNGPNSGSGGIFSGSSEENEHAANYSSDLVLLRPSGETEETLNDRKSAFDNGQGPSSSIRAAVTATSTKTATGDRGVRKKLKSTITRGVRDSKQSPLGLRP</sequence>